<feature type="compositionally biased region" description="Basic and acidic residues" evidence="5">
    <location>
        <begin position="340"/>
        <end position="363"/>
    </location>
</feature>
<dbReference type="SUPFAM" id="SSF50978">
    <property type="entry name" value="WD40 repeat-like"/>
    <property type="match status" value="1"/>
</dbReference>
<name>A0A1I7WPM3_HETBA</name>
<feature type="region of interest" description="Disordered" evidence="5">
    <location>
        <begin position="340"/>
        <end position="366"/>
    </location>
</feature>
<dbReference type="InterPro" id="IPR015943">
    <property type="entry name" value="WD40/YVTN_repeat-like_dom_sf"/>
</dbReference>
<evidence type="ECO:0000313" key="7">
    <source>
        <dbReference type="WBParaSite" id="Hba_07088"/>
    </source>
</evidence>
<dbReference type="AlphaFoldDB" id="A0A1I7WPM3"/>
<accession>A0A1I7WPM3</accession>
<feature type="repeat" description="WD" evidence="4">
    <location>
        <begin position="516"/>
        <end position="556"/>
    </location>
</feature>
<dbReference type="WBParaSite" id="Hba_07088">
    <property type="protein sequence ID" value="Hba_07088"/>
    <property type="gene ID" value="Hba_07088"/>
</dbReference>
<organism evidence="6 7">
    <name type="scientific">Heterorhabditis bacteriophora</name>
    <name type="common">Entomopathogenic nematode worm</name>
    <dbReference type="NCBI Taxonomy" id="37862"/>
    <lineage>
        <taxon>Eukaryota</taxon>
        <taxon>Metazoa</taxon>
        <taxon>Ecdysozoa</taxon>
        <taxon>Nematoda</taxon>
        <taxon>Chromadorea</taxon>
        <taxon>Rhabditida</taxon>
        <taxon>Rhabditina</taxon>
        <taxon>Rhabditomorpha</taxon>
        <taxon>Strongyloidea</taxon>
        <taxon>Heterorhabditidae</taxon>
        <taxon>Heterorhabditis</taxon>
    </lineage>
</organism>
<protein>
    <recommendedName>
        <fullName evidence="1">WD repeat-containing protein 44</fullName>
    </recommendedName>
</protein>
<dbReference type="PROSITE" id="PS50082">
    <property type="entry name" value="WD_REPEATS_2"/>
    <property type="match status" value="1"/>
</dbReference>
<dbReference type="InterPro" id="IPR036322">
    <property type="entry name" value="WD40_repeat_dom_sf"/>
</dbReference>
<feature type="compositionally biased region" description="Polar residues" evidence="5">
    <location>
        <begin position="173"/>
        <end position="188"/>
    </location>
</feature>
<evidence type="ECO:0000256" key="3">
    <source>
        <dbReference type="ARBA" id="ARBA00022737"/>
    </source>
</evidence>
<feature type="compositionally biased region" description="Pro residues" evidence="5">
    <location>
        <begin position="114"/>
        <end position="124"/>
    </location>
</feature>
<dbReference type="PANTHER" id="PTHR14221:SF0">
    <property type="entry name" value="WD REPEAT-CONTAINING PROTEIN 44"/>
    <property type="match status" value="1"/>
</dbReference>
<dbReference type="SMART" id="SM00320">
    <property type="entry name" value="WD40"/>
    <property type="match status" value="2"/>
</dbReference>
<keyword evidence="6" id="KW-1185">Reference proteome</keyword>
<feature type="compositionally biased region" description="Low complexity" evidence="5">
    <location>
        <begin position="224"/>
        <end position="236"/>
    </location>
</feature>
<feature type="region of interest" description="Disordered" evidence="5">
    <location>
        <begin position="224"/>
        <end position="248"/>
    </location>
</feature>
<dbReference type="PANTHER" id="PTHR14221">
    <property type="entry name" value="WD REPEAT DOMAIN 44"/>
    <property type="match status" value="1"/>
</dbReference>
<dbReference type="Pfam" id="PF00400">
    <property type="entry name" value="WD40"/>
    <property type="match status" value="1"/>
</dbReference>
<reference evidence="7" key="1">
    <citation type="submission" date="2016-11" db="UniProtKB">
        <authorList>
            <consortium name="WormBaseParasite"/>
        </authorList>
    </citation>
    <scope>IDENTIFICATION</scope>
</reference>
<proteinExistence type="predicted"/>
<evidence type="ECO:0000256" key="5">
    <source>
        <dbReference type="SAM" id="MobiDB-lite"/>
    </source>
</evidence>
<dbReference type="PROSITE" id="PS50294">
    <property type="entry name" value="WD_REPEATS_REGION"/>
    <property type="match status" value="1"/>
</dbReference>
<feature type="compositionally biased region" description="Pro residues" evidence="5">
    <location>
        <begin position="90"/>
        <end position="102"/>
    </location>
</feature>
<keyword evidence="2 4" id="KW-0853">WD repeat</keyword>
<sequence>MIEEDDEFEDALDAIDTAKMEVDGIVHPSDSISTRAVSVTVTPSLWSPHGSSEGSRIESVPEDKVLLNTVQSSRSPHPIPVCSYNKMSPTGPPPTHPPPPLPFRDRGYSNPWDPRSPPPLPPRNPSVRLPDPVAAELVSRLSRIDDESSFHTPIAGTSTDNVVPNLLISRSQRVSTNSTDSIPSVSGETGSGRRRGHTKTNSLDRGLTLAKSLKNVDNQQLESIASESSSISSPSSEHSKKKSKQVITEKGEVREKLVADKKELQENGCNSVITKVIHDIFPVNKLLLIKMNLFYVFSIGLFQETTVKCFSNETSPDFCMPSSSLCSPIDPITRDVERRMSMKRDGNLTSDRTSEDGRSDRFSNTRSSIGHAKSLARNYSSFASGLFKGAFQKVMSAAHGRYANTFFLSNRCFLFPPYANRLLILVAPLQKLLRMIHQKVKVNSPKLVQCTHYFAYDRYQQKTDGCSSASDVFESTMSNMESFRPPSSSESNTNSESVYDDNDVACLVSTKPFAVFKGHTADILDLSWSKNYFILSSGMDRTVKLWHLSRSECLCCFQHVDFVTCVAFLPKVKFITAITFVKNGKFAVVGTYNGRCYFYTTDVR</sequence>
<dbReference type="Proteomes" id="UP000095283">
    <property type="component" value="Unplaced"/>
</dbReference>
<evidence type="ECO:0000256" key="1">
    <source>
        <dbReference type="ARBA" id="ARBA00021207"/>
    </source>
</evidence>
<feature type="region of interest" description="Disordered" evidence="5">
    <location>
        <begin position="70"/>
        <end position="130"/>
    </location>
</feature>
<feature type="region of interest" description="Disordered" evidence="5">
    <location>
        <begin position="173"/>
        <end position="205"/>
    </location>
</feature>
<keyword evidence="3" id="KW-0677">Repeat</keyword>
<evidence type="ECO:0000256" key="2">
    <source>
        <dbReference type="ARBA" id="ARBA00022574"/>
    </source>
</evidence>
<evidence type="ECO:0000256" key="4">
    <source>
        <dbReference type="PROSITE-ProRule" id="PRU00221"/>
    </source>
</evidence>
<evidence type="ECO:0000313" key="6">
    <source>
        <dbReference type="Proteomes" id="UP000095283"/>
    </source>
</evidence>
<dbReference type="InterPro" id="IPR001680">
    <property type="entry name" value="WD40_rpt"/>
</dbReference>
<dbReference type="Gene3D" id="2.130.10.10">
    <property type="entry name" value="YVTN repeat-like/Quinoprotein amine dehydrogenase"/>
    <property type="match status" value="1"/>
</dbReference>
<dbReference type="InterPro" id="IPR040324">
    <property type="entry name" value="WDR44/Dgr2"/>
</dbReference>